<comment type="caution">
    <text evidence="7">The sequence shown here is derived from an EMBL/GenBank/DDBJ whole genome shotgun (WGS) entry which is preliminary data.</text>
</comment>
<dbReference type="Pfam" id="PF01266">
    <property type="entry name" value="DAO"/>
    <property type="match status" value="1"/>
</dbReference>
<keyword evidence="4" id="KW-0560">Oxidoreductase</keyword>
<dbReference type="Gene3D" id="3.50.50.60">
    <property type="entry name" value="FAD/NAD(P)-binding domain"/>
    <property type="match status" value="1"/>
</dbReference>
<keyword evidence="8" id="KW-1185">Reference proteome</keyword>
<dbReference type="RefSeq" id="WP_085011806.1">
    <property type="nucleotide sequence ID" value="NZ_NAAD01000033.1"/>
</dbReference>
<dbReference type="InterPro" id="IPR036188">
    <property type="entry name" value="FAD/NAD-bd_sf"/>
</dbReference>
<evidence type="ECO:0000259" key="6">
    <source>
        <dbReference type="Pfam" id="PF01266"/>
    </source>
</evidence>
<proteinExistence type="inferred from homology"/>
<dbReference type="STRING" id="1969733.B5V00_15960"/>
<evidence type="ECO:0000256" key="4">
    <source>
        <dbReference type="ARBA" id="ARBA00023002"/>
    </source>
</evidence>
<comment type="cofactor">
    <cofactor evidence="1">
        <name>FAD</name>
        <dbReference type="ChEBI" id="CHEBI:57692"/>
    </cofactor>
</comment>
<dbReference type="GO" id="GO:0005737">
    <property type="term" value="C:cytoplasm"/>
    <property type="evidence" value="ECO:0007669"/>
    <property type="project" value="TreeGrafter"/>
</dbReference>
<keyword evidence="2" id="KW-0285">Flavoprotein</keyword>
<reference evidence="7 8" key="1">
    <citation type="submission" date="2017-03" db="EMBL/GenBank/DDBJ databases">
        <title>Genome sequence of Geothermobacter sp. EPR-M, Deep-Sea Iron Reducer.</title>
        <authorList>
            <person name="Tully B."/>
            <person name="Savalia P."/>
            <person name="Abuyen K."/>
            <person name="Baughan C."/>
            <person name="Romero E."/>
            <person name="Ronkowski C."/>
            <person name="Torres B."/>
            <person name="Tremblay J."/>
            <person name="Trujillo A."/>
            <person name="Tyler M."/>
            <person name="Perez-Rodriguez I."/>
            <person name="Amend J."/>
        </authorList>
    </citation>
    <scope>NUCLEOTIDE SEQUENCE [LARGE SCALE GENOMIC DNA]</scope>
    <source>
        <strain evidence="7 8">EPR-M</strain>
    </source>
</reference>
<accession>A0A1X0XMW5</accession>
<evidence type="ECO:0000256" key="1">
    <source>
        <dbReference type="ARBA" id="ARBA00001974"/>
    </source>
</evidence>
<sequence length="402" mass="43975">MRPDCTLVVIGGGIVGLATARKLLEVRPGLRLQVLEKDAEVACQQTGHNSGVIHSGLYYRPGSLKARLCGEGREALYDYCRRREIPFERCGKLVVALDAEEVQRLEALQRRGEANGLEGLQWLDKAGLKRYEPHVAGISGLWVPQTGVVDYRRVAAALAEDIEAAGGEVVTGCRVGRIRPAGDGFFLETSRGRRRCRYLVNCAGLQSDLVARRAGLDPAVRIVPFRGEYYHLGERGAGLVRHLIYPVPNPDLPFLGVHFTRGIDGRVEAGPNAVLAFKREGYRRCDVSPIDLLQTLSYPGFWKMAAGFWRIGIAECHRSLSRQAFLADLQRLLPDLNAADLRDWGSGVRAQAVDRHGTLVDDFVIASAPGMIHVLNAPSPAATAALAIAGEIVRRAQEEFGL</sequence>
<dbReference type="Gene3D" id="3.30.9.10">
    <property type="entry name" value="D-Amino Acid Oxidase, subunit A, domain 2"/>
    <property type="match status" value="1"/>
</dbReference>
<evidence type="ECO:0000256" key="3">
    <source>
        <dbReference type="ARBA" id="ARBA00022827"/>
    </source>
</evidence>
<dbReference type="Proteomes" id="UP000193136">
    <property type="component" value="Unassembled WGS sequence"/>
</dbReference>
<dbReference type="PANTHER" id="PTHR43104">
    <property type="entry name" value="L-2-HYDROXYGLUTARATE DEHYDROGENASE, MITOCHONDRIAL"/>
    <property type="match status" value="1"/>
</dbReference>
<keyword evidence="3" id="KW-0274">FAD</keyword>
<comment type="similarity">
    <text evidence="5">Belongs to the L2HGDH family.</text>
</comment>
<dbReference type="GO" id="GO:0047545">
    <property type="term" value="F:(S)-2-hydroxyglutarate dehydrogenase activity"/>
    <property type="evidence" value="ECO:0007669"/>
    <property type="project" value="TreeGrafter"/>
</dbReference>
<evidence type="ECO:0000256" key="5">
    <source>
        <dbReference type="ARBA" id="ARBA00037941"/>
    </source>
</evidence>
<evidence type="ECO:0000256" key="2">
    <source>
        <dbReference type="ARBA" id="ARBA00022630"/>
    </source>
</evidence>
<gene>
    <name evidence="7" type="ORF">B5V00_15960</name>
</gene>
<protein>
    <submittedName>
        <fullName evidence="7">Hydroxyglutarate oxidase</fullName>
    </submittedName>
</protein>
<evidence type="ECO:0000313" key="7">
    <source>
        <dbReference type="EMBL" id="ORJ54262.1"/>
    </source>
</evidence>
<dbReference type="OrthoDB" id="9801699at2"/>
<feature type="domain" description="FAD dependent oxidoreductase" evidence="6">
    <location>
        <begin position="7"/>
        <end position="393"/>
    </location>
</feature>
<organism evidence="7 8">
    <name type="scientific">Geothermobacter hydrogeniphilus</name>
    <dbReference type="NCBI Taxonomy" id="1969733"/>
    <lineage>
        <taxon>Bacteria</taxon>
        <taxon>Pseudomonadati</taxon>
        <taxon>Thermodesulfobacteriota</taxon>
        <taxon>Desulfuromonadia</taxon>
        <taxon>Desulfuromonadales</taxon>
        <taxon>Geothermobacteraceae</taxon>
        <taxon>Geothermobacter</taxon>
    </lineage>
</organism>
<dbReference type="PANTHER" id="PTHR43104:SF2">
    <property type="entry name" value="L-2-HYDROXYGLUTARATE DEHYDROGENASE, MITOCHONDRIAL"/>
    <property type="match status" value="1"/>
</dbReference>
<dbReference type="EMBL" id="NAAD01000033">
    <property type="protein sequence ID" value="ORJ54262.1"/>
    <property type="molecule type" value="Genomic_DNA"/>
</dbReference>
<evidence type="ECO:0000313" key="8">
    <source>
        <dbReference type="Proteomes" id="UP000193136"/>
    </source>
</evidence>
<name>A0A1X0XMW5_9BACT</name>
<dbReference type="AlphaFoldDB" id="A0A1X0XMW5"/>
<dbReference type="InterPro" id="IPR006076">
    <property type="entry name" value="FAD-dep_OxRdtase"/>
</dbReference>
<dbReference type="SUPFAM" id="SSF51905">
    <property type="entry name" value="FAD/NAD(P)-binding domain"/>
    <property type="match status" value="1"/>
</dbReference>
<dbReference type="NCBIfam" id="NF008726">
    <property type="entry name" value="PRK11728.1"/>
    <property type="match status" value="1"/>
</dbReference>